<proteinExistence type="predicted"/>
<evidence type="ECO:0000256" key="1">
    <source>
        <dbReference type="ARBA" id="ARBA00023002"/>
    </source>
</evidence>
<dbReference type="InterPro" id="IPR036291">
    <property type="entry name" value="NAD(P)-bd_dom_sf"/>
</dbReference>
<dbReference type="FunFam" id="3.40.50.720:FF:000121">
    <property type="entry name" value="Prostaglandin reductase 2"/>
    <property type="match status" value="1"/>
</dbReference>
<dbReference type="Pfam" id="PF16884">
    <property type="entry name" value="ADH_N_2"/>
    <property type="match status" value="1"/>
</dbReference>
<dbReference type="InterPro" id="IPR011032">
    <property type="entry name" value="GroES-like_sf"/>
</dbReference>
<accession>A0A445DNN6</accession>
<dbReference type="STRING" id="3818.A0A445DNN6"/>
<dbReference type="InterPro" id="IPR013149">
    <property type="entry name" value="ADH-like_C"/>
</dbReference>
<keyword evidence="1" id="KW-0560">Oxidoreductase</keyword>
<dbReference type="SUPFAM" id="SSF50129">
    <property type="entry name" value="GroES-like"/>
    <property type="match status" value="1"/>
</dbReference>
<dbReference type="SUPFAM" id="SSF51735">
    <property type="entry name" value="NAD(P)-binding Rossmann-fold domains"/>
    <property type="match status" value="1"/>
</dbReference>
<dbReference type="Pfam" id="PF00107">
    <property type="entry name" value="ADH_zinc_N"/>
    <property type="match status" value="1"/>
</dbReference>
<dbReference type="Gene3D" id="3.40.50.720">
    <property type="entry name" value="NAD(P)-binding Rossmann-like Domain"/>
    <property type="match status" value="1"/>
</dbReference>
<dbReference type="PANTHER" id="PTHR43205">
    <property type="entry name" value="PROSTAGLANDIN REDUCTASE"/>
    <property type="match status" value="1"/>
</dbReference>
<name>A0A445DNN6_ARAHY</name>
<evidence type="ECO:0000259" key="2">
    <source>
        <dbReference type="SMART" id="SM00829"/>
    </source>
</evidence>
<reference evidence="3 4" key="1">
    <citation type="submission" date="2019-01" db="EMBL/GenBank/DDBJ databases">
        <title>Sequencing of cultivated peanut Arachis hypogaea provides insights into genome evolution and oil improvement.</title>
        <authorList>
            <person name="Chen X."/>
        </authorList>
    </citation>
    <scope>NUCLEOTIDE SEQUENCE [LARGE SCALE GENOMIC DNA]</scope>
    <source>
        <strain evidence="4">cv. Fuhuasheng</strain>
        <tissue evidence="3">Leaves</tissue>
    </source>
</reference>
<dbReference type="PANTHER" id="PTHR43205:SF47">
    <property type="entry name" value="NADP-DEPENDENT ALKENAL DOUBLE BOND REDUCTASE"/>
    <property type="match status" value="1"/>
</dbReference>
<evidence type="ECO:0000313" key="4">
    <source>
        <dbReference type="Proteomes" id="UP000289738"/>
    </source>
</evidence>
<gene>
    <name evidence="3" type="ORF">Ahy_A03g010841</name>
</gene>
<evidence type="ECO:0000313" key="3">
    <source>
        <dbReference type="EMBL" id="RYR64794.1"/>
    </source>
</evidence>
<dbReference type="Proteomes" id="UP000289738">
    <property type="component" value="Chromosome A03"/>
</dbReference>
<dbReference type="CDD" id="cd08295">
    <property type="entry name" value="double_bond_reductase_like"/>
    <property type="match status" value="1"/>
</dbReference>
<dbReference type="Gene3D" id="3.90.180.10">
    <property type="entry name" value="Medium-chain alcohol dehydrogenases, catalytic domain"/>
    <property type="match status" value="1"/>
</dbReference>
<dbReference type="SMART" id="SM00829">
    <property type="entry name" value="PKS_ER"/>
    <property type="match status" value="1"/>
</dbReference>
<sequence>MKTRNYISLTIMYLSIMGEKSRNDWRAEEVKNKQVILRDYVSGYPKESDMYIVTSTINKLKVPEGSNGVLVKNLYLSCDPTMQFRMRKNPHSPSHQSESYVPGSPINGFGVAKVLDSGHAEFSAGDLVWGTTSWEEYSVIQNPEQLKKIHHTDVPLTHYTGILGMPGITAYAAIYEVGLPKKGECVFISAASGAVGQIAGQFAKLLGCYVVGSAGTQQKINLLKNKFGFDDAFNYKQEPDLDAALKRCCPEGIDFYLDHVGGKMLDAVLLNMKVHGRIAICGMISQYNLDEPELLRNVMLLALKRLTVKGFTHRDHHHLYPKILELVLPYIRDKKIFYVEDIVEGLENGPAALVGLFTGRNFGKQIVALPPQ</sequence>
<dbReference type="AlphaFoldDB" id="A0A445DNN6"/>
<keyword evidence="4" id="KW-1185">Reference proteome</keyword>
<dbReference type="GO" id="GO:0032440">
    <property type="term" value="F:2-alkenal reductase [NAD(P)H] activity"/>
    <property type="evidence" value="ECO:0007669"/>
    <property type="project" value="TreeGrafter"/>
</dbReference>
<dbReference type="InterPro" id="IPR045010">
    <property type="entry name" value="MDR_fam"/>
</dbReference>
<dbReference type="InterPro" id="IPR041694">
    <property type="entry name" value="ADH_N_2"/>
</dbReference>
<organism evidence="3 4">
    <name type="scientific">Arachis hypogaea</name>
    <name type="common">Peanut</name>
    <dbReference type="NCBI Taxonomy" id="3818"/>
    <lineage>
        <taxon>Eukaryota</taxon>
        <taxon>Viridiplantae</taxon>
        <taxon>Streptophyta</taxon>
        <taxon>Embryophyta</taxon>
        <taxon>Tracheophyta</taxon>
        <taxon>Spermatophyta</taxon>
        <taxon>Magnoliopsida</taxon>
        <taxon>eudicotyledons</taxon>
        <taxon>Gunneridae</taxon>
        <taxon>Pentapetalae</taxon>
        <taxon>rosids</taxon>
        <taxon>fabids</taxon>
        <taxon>Fabales</taxon>
        <taxon>Fabaceae</taxon>
        <taxon>Papilionoideae</taxon>
        <taxon>50 kb inversion clade</taxon>
        <taxon>dalbergioids sensu lato</taxon>
        <taxon>Dalbergieae</taxon>
        <taxon>Pterocarpus clade</taxon>
        <taxon>Arachis</taxon>
    </lineage>
</organism>
<protein>
    <recommendedName>
        <fullName evidence="2">Enoyl reductase (ER) domain-containing protein</fullName>
    </recommendedName>
</protein>
<dbReference type="EMBL" id="SDMP01000003">
    <property type="protein sequence ID" value="RYR64794.1"/>
    <property type="molecule type" value="Genomic_DNA"/>
</dbReference>
<dbReference type="InterPro" id="IPR020843">
    <property type="entry name" value="ER"/>
</dbReference>
<feature type="domain" description="Enoyl reductase (ER)" evidence="2">
    <location>
        <begin position="55"/>
        <end position="367"/>
    </location>
</feature>
<comment type="caution">
    <text evidence="3">The sequence shown here is derived from an EMBL/GenBank/DDBJ whole genome shotgun (WGS) entry which is preliminary data.</text>
</comment>